<dbReference type="GeneID" id="96624337"/>
<evidence type="ECO:0000256" key="8">
    <source>
        <dbReference type="RuleBase" id="RU004506"/>
    </source>
</evidence>
<dbReference type="InterPro" id="IPR015424">
    <property type="entry name" value="PyrdxlP-dep_Trfase"/>
</dbReference>
<dbReference type="Gene3D" id="3.40.640.10">
    <property type="entry name" value="Type I PLP-dependent aspartate aminotransferase-like (Major domain)"/>
    <property type="match status" value="1"/>
</dbReference>
<dbReference type="PANTHER" id="PTHR43586:SF8">
    <property type="entry name" value="CYSTEINE DESULFURASE 1, CHLOROPLASTIC"/>
    <property type="match status" value="1"/>
</dbReference>
<evidence type="ECO:0000256" key="1">
    <source>
        <dbReference type="ARBA" id="ARBA00001933"/>
    </source>
</evidence>
<keyword evidence="11" id="KW-1185">Reference proteome</keyword>
<accession>A0A7H2BGW0</accession>
<evidence type="ECO:0000313" key="10">
    <source>
        <dbReference type="EMBL" id="QNV38906.1"/>
    </source>
</evidence>
<proteinExistence type="inferred from homology"/>
<comment type="catalytic activity">
    <reaction evidence="6 8">
        <text>(sulfur carrier)-H + L-cysteine = (sulfur carrier)-SH + L-alanine</text>
        <dbReference type="Rhea" id="RHEA:43892"/>
        <dbReference type="Rhea" id="RHEA-COMP:14737"/>
        <dbReference type="Rhea" id="RHEA-COMP:14739"/>
        <dbReference type="ChEBI" id="CHEBI:29917"/>
        <dbReference type="ChEBI" id="CHEBI:35235"/>
        <dbReference type="ChEBI" id="CHEBI:57972"/>
        <dbReference type="ChEBI" id="CHEBI:64428"/>
        <dbReference type="EC" id="2.8.1.7"/>
    </reaction>
</comment>
<dbReference type="KEGG" id="rter:IDM49_08790"/>
<comment type="function">
    <text evidence="8">Catalyzes the removal of elemental sulfur and selenium atoms from L-cysteine, L-cystine, L-selenocysteine, and L-selenocystine to produce L-alanine.</text>
</comment>
<dbReference type="Proteomes" id="UP000516404">
    <property type="component" value="Chromosome"/>
</dbReference>
<dbReference type="InterPro" id="IPR015421">
    <property type="entry name" value="PyrdxlP-dep_Trfase_major"/>
</dbReference>
<dbReference type="InterPro" id="IPR010970">
    <property type="entry name" value="Cys_dSase_SufS"/>
</dbReference>
<feature type="domain" description="Aminotransferase class V" evidence="9">
    <location>
        <begin position="38"/>
        <end position="420"/>
    </location>
</feature>
<protein>
    <recommendedName>
        <fullName evidence="3 8">Cysteine desulfurase</fullName>
        <ecNumber evidence="3 8">2.8.1.7</ecNumber>
    </recommendedName>
</protein>
<evidence type="ECO:0000256" key="4">
    <source>
        <dbReference type="ARBA" id="ARBA00022679"/>
    </source>
</evidence>
<dbReference type="EMBL" id="CP061539">
    <property type="protein sequence ID" value="QNV38906.1"/>
    <property type="molecule type" value="Genomic_DNA"/>
</dbReference>
<dbReference type="PANTHER" id="PTHR43586">
    <property type="entry name" value="CYSTEINE DESULFURASE"/>
    <property type="match status" value="1"/>
</dbReference>
<dbReference type="Gene3D" id="3.90.1150.10">
    <property type="entry name" value="Aspartate Aminotransferase, domain 1"/>
    <property type="match status" value="1"/>
</dbReference>
<dbReference type="CDD" id="cd06453">
    <property type="entry name" value="SufS_like"/>
    <property type="match status" value="1"/>
</dbReference>
<evidence type="ECO:0000256" key="5">
    <source>
        <dbReference type="ARBA" id="ARBA00022898"/>
    </source>
</evidence>
<dbReference type="GO" id="GO:0031071">
    <property type="term" value="F:cysteine desulfurase activity"/>
    <property type="evidence" value="ECO:0007669"/>
    <property type="project" value="UniProtKB-UniRule"/>
</dbReference>
<organism evidence="10 11">
    <name type="scientific">Rothia terrae</name>
    <dbReference type="NCBI Taxonomy" id="396015"/>
    <lineage>
        <taxon>Bacteria</taxon>
        <taxon>Bacillati</taxon>
        <taxon>Actinomycetota</taxon>
        <taxon>Actinomycetes</taxon>
        <taxon>Micrococcales</taxon>
        <taxon>Micrococcaceae</taxon>
        <taxon>Rothia</taxon>
    </lineage>
</organism>
<evidence type="ECO:0000256" key="7">
    <source>
        <dbReference type="RuleBase" id="RU004504"/>
    </source>
</evidence>
<dbReference type="GO" id="GO:0030170">
    <property type="term" value="F:pyridoxal phosphate binding"/>
    <property type="evidence" value="ECO:0007669"/>
    <property type="project" value="UniProtKB-UniRule"/>
</dbReference>
<dbReference type="InterPro" id="IPR015422">
    <property type="entry name" value="PyrdxlP-dep_Trfase_small"/>
</dbReference>
<reference evidence="10 11" key="1">
    <citation type="submission" date="2020-09" db="EMBL/GenBank/DDBJ databases">
        <title>Investigation of environmental microbes.</title>
        <authorList>
            <person name="Ou Y."/>
            <person name="Kang Q."/>
        </authorList>
    </citation>
    <scope>NUCLEOTIDE SEQUENCE [LARGE SCALE GENOMIC DNA]</scope>
    <source>
        <strain evidence="10 11">KJZ-14</strain>
    </source>
</reference>
<keyword evidence="4 8" id="KW-0808">Transferase</keyword>
<keyword evidence="5 8" id="KW-0663">Pyridoxal phosphate</keyword>
<dbReference type="RefSeq" id="WP_190725465.1">
    <property type="nucleotide sequence ID" value="NZ_CP061539.1"/>
</dbReference>
<dbReference type="NCBIfam" id="TIGR01979">
    <property type="entry name" value="sufS"/>
    <property type="match status" value="1"/>
</dbReference>
<gene>
    <name evidence="10" type="ORF">IDM49_08790</name>
</gene>
<name>A0A7H2BGW0_9MICC</name>
<evidence type="ECO:0000259" key="9">
    <source>
        <dbReference type="Pfam" id="PF00266"/>
    </source>
</evidence>
<evidence type="ECO:0000256" key="2">
    <source>
        <dbReference type="ARBA" id="ARBA00010447"/>
    </source>
</evidence>
<dbReference type="AlphaFoldDB" id="A0A7H2BGW0"/>
<comment type="similarity">
    <text evidence="2 8">Belongs to the class-V pyridoxal-phosphate-dependent aminotransferase family. Csd subfamily.</text>
</comment>
<comment type="cofactor">
    <cofactor evidence="1 7">
        <name>pyridoxal 5'-phosphate</name>
        <dbReference type="ChEBI" id="CHEBI:597326"/>
    </cofactor>
</comment>
<evidence type="ECO:0000256" key="6">
    <source>
        <dbReference type="ARBA" id="ARBA00050776"/>
    </source>
</evidence>
<evidence type="ECO:0000313" key="11">
    <source>
        <dbReference type="Proteomes" id="UP000516404"/>
    </source>
</evidence>
<dbReference type="SUPFAM" id="SSF53383">
    <property type="entry name" value="PLP-dependent transferases"/>
    <property type="match status" value="1"/>
</dbReference>
<dbReference type="GO" id="GO:0006534">
    <property type="term" value="P:cysteine metabolic process"/>
    <property type="evidence" value="ECO:0007669"/>
    <property type="project" value="UniProtKB-UniRule"/>
</dbReference>
<sequence length="433" mass="46759">MSNKYSIPANTELTNEAVKALRADFPILNQQVNDHDLVYLDSGATSHNPLQVLDAEREYYLYNNSAVHRGAHTLAVEATDAFEDARATVASFIGARENELVWTSNATEALNLIAYSFGNASQGLGGEAARQFALTEGDEIVTTELEHHANIIPWQILAQRTGATLKHIPLHEDGTIDYEAAEKVVTERTKILAFTHVSNVLGAITDVDFMVKLARKVGAFAVLDACQSVPHMPVDVKALDVDFAAFSAHKMLAPTGMGALYGKNELLEAMPAFLTGGSMITKVTMTEAQWMPAPIKFEAGTQRISQAVAWAEAVRYLQYIGMENVHAWESKLGARLAEGVSSVEGVRLLGPAAGTERAGMAAIHVDGVHPHDVGQLLDTQGIAVRVGHHCAQPLHRALGITASTRASAYIYNTTDDVDRFIEALGGVRAYFGL</sequence>
<dbReference type="InterPro" id="IPR000192">
    <property type="entry name" value="Aminotrans_V_dom"/>
</dbReference>
<dbReference type="PROSITE" id="PS00595">
    <property type="entry name" value="AA_TRANSFER_CLASS_5"/>
    <property type="match status" value="1"/>
</dbReference>
<evidence type="ECO:0000256" key="3">
    <source>
        <dbReference type="ARBA" id="ARBA00012239"/>
    </source>
</evidence>
<dbReference type="EC" id="2.8.1.7" evidence="3 8"/>
<dbReference type="InterPro" id="IPR020578">
    <property type="entry name" value="Aminotrans_V_PyrdxlP_BS"/>
</dbReference>
<dbReference type="Pfam" id="PF00266">
    <property type="entry name" value="Aminotran_5"/>
    <property type="match status" value="1"/>
</dbReference>